<feature type="compositionally biased region" description="Polar residues" evidence="1">
    <location>
        <begin position="182"/>
        <end position="207"/>
    </location>
</feature>
<feature type="region of interest" description="Disordered" evidence="1">
    <location>
        <begin position="182"/>
        <end position="226"/>
    </location>
</feature>
<feature type="compositionally biased region" description="Polar residues" evidence="1">
    <location>
        <begin position="99"/>
        <end position="116"/>
    </location>
</feature>
<dbReference type="Proteomes" id="UP001470230">
    <property type="component" value="Unassembled WGS sequence"/>
</dbReference>
<keyword evidence="3" id="KW-1185">Reference proteome</keyword>
<protein>
    <submittedName>
        <fullName evidence="2">Uncharacterized protein</fullName>
    </submittedName>
</protein>
<reference evidence="2 3" key="1">
    <citation type="submission" date="2024-04" db="EMBL/GenBank/DDBJ databases">
        <title>Tritrichomonas musculus Genome.</title>
        <authorList>
            <person name="Alves-Ferreira E."/>
            <person name="Grigg M."/>
            <person name="Lorenzi H."/>
            <person name="Galac M."/>
        </authorList>
    </citation>
    <scope>NUCLEOTIDE SEQUENCE [LARGE SCALE GENOMIC DNA]</scope>
    <source>
        <strain evidence="2 3">EAF2021</strain>
    </source>
</reference>
<organism evidence="2 3">
    <name type="scientific">Tritrichomonas musculus</name>
    <dbReference type="NCBI Taxonomy" id="1915356"/>
    <lineage>
        <taxon>Eukaryota</taxon>
        <taxon>Metamonada</taxon>
        <taxon>Parabasalia</taxon>
        <taxon>Tritrichomonadida</taxon>
        <taxon>Tritrichomonadidae</taxon>
        <taxon>Tritrichomonas</taxon>
    </lineage>
</organism>
<accession>A0ABR2HWS4</accession>
<evidence type="ECO:0000256" key="1">
    <source>
        <dbReference type="SAM" id="MobiDB-lite"/>
    </source>
</evidence>
<sequence>MSSKYVRGVKRNQIIQRWLQGIEDPDYEVFPTKKEGKYIVKLRDNKISDLSESNPEPESIISESKFVEHNESNNIQMKSTDNDSDFDTDTNQTPPSKPKISTPNRVHSNSISTVHNTKVDGNYAPQTINLEILEQLRNLGEEIRNDRFKREQKQYIKHVVNKELNKSRIRSKYVPDVFVEQTQPENDSSMQQSPSVQTPEISQNIEPNQEYDIQPEQPIFRSRIRR</sequence>
<name>A0ABR2HWS4_9EUKA</name>
<proteinExistence type="predicted"/>
<gene>
    <name evidence="2" type="ORF">M9Y10_017104</name>
</gene>
<evidence type="ECO:0000313" key="2">
    <source>
        <dbReference type="EMBL" id="KAK8853543.1"/>
    </source>
</evidence>
<comment type="caution">
    <text evidence="2">The sequence shown here is derived from an EMBL/GenBank/DDBJ whole genome shotgun (WGS) entry which is preliminary data.</text>
</comment>
<dbReference type="EMBL" id="JAPFFF010000022">
    <property type="protein sequence ID" value="KAK8853543.1"/>
    <property type="molecule type" value="Genomic_DNA"/>
</dbReference>
<feature type="region of interest" description="Disordered" evidence="1">
    <location>
        <begin position="68"/>
        <end position="118"/>
    </location>
</feature>
<evidence type="ECO:0000313" key="3">
    <source>
        <dbReference type="Proteomes" id="UP001470230"/>
    </source>
</evidence>